<dbReference type="Gene3D" id="1.10.1670.10">
    <property type="entry name" value="Helix-hairpin-Helix base-excision DNA repair enzymes (C-terminal)"/>
    <property type="match status" value="1"/>
</dbReference>
<comment type="caution">
    <text evidence="15">The sequence shown here is derived from an EMBL/GenBank/DDBJ whole genome shotgun (WGS) entry which is preliminary data.</text>
</comment>
<proteinExistence type="inferred from homology"/>
<gene>
    <name evidence="15" type="primary">mutY</name>
    <name evidence="15" type="ORF">ACFQ4R_07100</name>
</gene>
<evidence type="ECO:0000256" key="2">
    <source>
        <dbReference type="ARBA" id="ARBA00008343"/>
    </source>
</evidence>
<evidence type="ECO:0000256" key="5">
    <source>
        <dbReference type="ARBA" id="ARBA00022485"/>
    </source>
</evidence>
<dbReference type="CDD" id="cd03431">
    <property type="entry name" value="NUDIX_DNA_Glycosylase_C-MutY"/>
    <property type="match status" value="1"/>
</dbReference>
<accession>A0ABW4BNK4</accession>
<comment type="function">
    <text evidence="13">Adenine glycosylase active on G-A mispairs.</text>
</comment>
<evidence type="ECO:0000256" key="13">
    <source>
        <dbReference type="RuleBase" id="RU365096"/>
    </source>
</evidence>
<keyword evidence="11" id="KW-0234">DNA repair</keyword>
<evidence type="ECO:0000256" key="9">
    <source>
        <dbReference type="ARBA" id="ARBA00023004"/>
    </source>
</evidence>
<evidence type="ECO:0000259" key="14">
    <source>
        <dbReference type="SMART" id="SM00478"/>
    </source>
</evidence>
<dbReference type="InterPro" id="IPR003265">
    <property type="entry name" value="HhH-GPD_domain"/>
</dbReference>
<dbReference type="CDD" id="cd00056">
    <property type="entry name" value="ENDO3c"/>
    <property type="match status" value="1"/>
</dbReference>
<dbReference type="InterPro" id="IPR023170">
    <property type="entry name" value="HhH_base_excis_C"/>
</dbReference>
<dbReference type="SUPFAM" id="SSF55811">
    <property type="entry name" value="Nudix"/>
    <property type="match status" value="1"/>
</dbReference>
<dbReference type="Gene3D" id="3.90.79.10">
    <property type="entry name" value="Nucleoside Triphosphate Pyrophosphohydrolase"/>
    <property type="match status" value="1"/>
</dbReference>
<comment type="cofactor">
    <cofactor evidence="13">
        <name>[4Fe-4S] cluster</name>
        <dbReference type="ChEBI" id="CHEBI:49883"/>
    </cofactor>
    <text evidence="13">Binds 1 [4Fe-4S] cluster.</text>
</comment>
<dbReference type="PANTHER" id="PTHR42944:SF1">
    <property type="entry name" value="ADENINE DNA GLYCOSYLASE"/>
    <property type="match status" value="1"/>
</dbReference>
<keyword evidence="7 13" id="KW-0227">DNA damage</keyword>
<dbReference type="InterPro" id="IPR044298">
    <property type="entry name" value="MIG/MutY"/>
</dbReference>
<evidence type="ECO:0000256" key="11">
    <source>
        <dbReference type="ARBA" id="ARBA00023204"/>
    </source>
</evidence>
<evidence type="ECO:0000256" key="3">
    <source>
        <dbReference type="ARBA" id="ARBA00012045"/>
    </source>
</evidence>
<dbReference type="InterPro" id="IPR011257">
    <property type="entry name" value="DNA_glycosylase"/>
</dbReference>
<dbReference type="GO" id="GO:0000701">
    <property type="term" value="F:purine-specific mismatch base pair DNA N-glycosylase activity"/>
    <property type="evidence" value="ECO:0007669"/>
    <property type="project" value="UniProtKB-EC"/>
</dbReference>
<dbReference type="SUPFAM" id="SSF48150">
    <property type="entry name" value="DNA-glycosylase"/>
    <property type="match status" value="1"/>
</dbReference>
<evidence type="ECO:0000256" key="8">
    <source>
        <dbReference type="ARBA" id="ARBA00022801"/>
    </source>
</evidence>
<dbReference type="EC" id="3.2.2.31" evidence="3 13"/>
<keyword evidence="8 15" id="KW-0378">Hydrolase</keyword>
<evidence type="ECO:0000256" key="10">
    <source>
        <dbReference type="ARBA" id="ARBA00023014"/>
    </source>
</evidence>
<comment type="similarity">
    <text evidence="2 13">Belongs to the Nth/MutY family.</text>
</comment>
<keyword evidence="9 13" id="KW-0408">Iron</keyword>
<evidence type="ECO:0000313" key="16">
    <source>
        <dbReference type="Proteomes" id="UP001597191"/>
    </source>
</evidence>
<keyword evidence="5" id="KW-0004">4Fe-4S</keyword>
<keyword evidence="12 13" id="KW-0326">Glycosidase</keyword>
<dbReference type="PANTHER" id="PTHR42944">
    <property type="entry name" value="ADENINE DNA GLYCOSYLASE"/>
    <property type="match status" value="1"/>
</dbReference>
<dbReference type="Pfam" id="PF14815">
    <property type="entry name" value="NUDIX_4"/>
    <property type="match status" value="1"/>
</dbReference>
<comment type="catalytic activity">
    <reaction evidence="1 13">
        <text>Hydrolyzes free adenine bases from 7,8-dihydro-8-oxoguanine:adenine mismatched double-stranded DNA, leaving an apurinic site.</text>
        <dbReference type="EC" id="3.2.2.31"/>
    </reaction>
</comment>
<keyword evidence="10" id="KW-0411">Iron-sulfur</keyword>
<dbReference type="RefSeq" id="WP_125651498.1">
    <property type="nucleotide sequence ID" value="NZ_JBHTOH010000057.1"/>
</dbReference>
<feature type="domain" description="HhH-GPD" evidence="14">
    <location>
        <begin position="54"/>
        <end position="205"/>
    </location>
</feature>
<keyword evidence="16" id="KW-1185">Reference proteome</keyword>
<evidence type="ECO:0000313" key="15">
    <source>
        <dbReference type="EMBL" id="MFD1411351.1"/>
    </source>
</evidence>
<dbReference type="Gene3D" id="1.10.340.30">
    <property type="entry name" value="Hypothetical protein, domain 2"/>
    <property type="match status" value="1"/>
</dbReference>
<evidence type="ECO:0000256" key="6">
    <source>
        <dbReference type="ARBA" id="ARBA00022723"/>
    </source>
</evidence>
<dbReference type="InterPro" id="IPR005760">
    <property type="entry name" value="A/G_AdeGlyc_MutY"/>
</dbReference>
<keyword evidence="6" id="KW-0479">Metal-binding</keyword>
<name>A0ABW4BNK4_9LACO</name>
<evidence type="ECO:0000256" key="4">
    <source>
        <dbReference type="ARBA" id="ARBA00022023"/>
    </source>
</evidence>
<protein>
    <recommendedName>
        <fullName evidence="4 13">Adenine DNA glycosylase</fullName>
        <ecNumber evidence="3 13">3.2.2.31</ecNumber>
    </recommendedName>
</protein>
<evidence type="ECO:0000256" key="1">
    <source>
        <dbReference type="ARBA" id="ARBA00000843"/>
    </source>
</evidence>
<organism evidence="15 16">
    <name type="scientific">Lapidilactobacillus gannanensis</name>
    <dbReference type="NCBI Taxonomy" id="2486002"/>
    <lineage>
        <taxon>Bacteria</taxon>
        <taxon>Bacillati</taxon>
        <taxon>Bacillota</taxon>
        <taxon>Bacilli</taxon>
        <taxon>Lactobacillales</taxon>
        <taxon>Lactobacillaceae</taxon>
        <taxon>Lapidilactobacillus</taxon>
    </lineage>
</organism>
<sequence>MSAIAVQVNHYLTWSPAKIKAFRQTLLTWYDQNGRDLPWRRNQEPYHILISEIMLQQTQVQTVIPYYHNFLQHFPTVQALAAAPEEELLQVWSGLGYYSRARHLQQAAQQIVQDYGGVWPQTAAGLADLSGVGPYTAGAIASISFKEAVPAVDGNAFRVFARLLEIDLDIAKPQTRSIFAAIIQQIIDPDRPGDFNQAIMDLGASYLTAKNSDPAHSPVRDFDASWQAGTYEDYPVKTKKAKPVVQQYYVLALHTPSGWLLSQRSSRELLARLWLFPLLAVAKINDTKPAASSGVTEQPIVLPPAAFKKALTTIQLQKIQVEFQELTGIAVVWRDPTLKIVKHVFTHRQWQLKILTGELTTTPSLALFPGKWFTEADLTNGAIPTVQRKIMQELSQNN</sequence>
<evidence type="ECO:0000256" key="12">
    <source>
        <dbReference type="ARBA" id="ARBA00023295"/>
    </source>
</evidence>
<dbReference type="InterPro" id="IPR029119">
    <property type="entry name" value="MutY_C"/>
</dbReference>
<dbReference type="SMART" id="SM00478">
    <property type="entry name" value="ENDO3c"/>
    <property type="match status" value="1"/>
</dbReference>
<dbReference type="InterPro" id="IPR015797">
    <property type="entry name" value="NUDIX_hydrolase-like_dom_sf"/>
</dbReference>
<dbReference type="Proteomes" id="UP001597191">
    <property type="component" value="Unassembled WGS sequence"/>
</dbReference>
<dbReference type="Pfam" id="PF00730">
    <property type="entry name" value="HhH-GPD"/>
    <property type="match status" value="1"/>
</dbReference>
<evidence type="ECO:0000256" key="7">
    <source>
        <dbReference type="ARBA" id="ARBA00022763"/>
    </source>
</evidence>
<reference evidence="16" key="1">
    <citation type="journal article" date="2019" name="Int. J. Syst. Evol. Microbiol.">
        <title>The Global Catalogue of Microorganisms (GCM) 10K type strain sequencing project: providing services to taxonomists for standard genome sequencing and annotation.</title>
        <authorList>
            <consortium name="The Broad Institute Genomics Platform"/>
            <consortium name="The Broad Institute Genome Sequencing Center for Infectious Disease"/>
            <person name="Wu L."/>
            <person name="Ma J."/>
        </authorList>
    </citation>
    <scope>NUCLEOTIDE SEQUENCE [LARGE SCALE GENOMIC DNA]</scope>
    <source>
        <strain evidence="16">CCM 8937</strain>
    </source>
</reference>
<dbReference type="EMBL" id="JBHTOH010000057">
    <property type="protein sequence ID" value="MFD1411351.1"/>
    <property type="molecule type" value="Genomic_DNA"/>
</dbReference>
<dbReference type="NCBIfam" id="TIGR01084">
    <property type="entry name" value="mutY"/>
    <property type="match status" value="1"/>
</dbReference>